<evidence type="ECO:0000313" key="1">
    <source>
        <dbReference type="EMBL" id="SVC82062.1"/>
    </source>
</evidence>
<sequence length="40" mass="4719">VAPKQGEQTIMDIKFCLEKISEQDLDTEIKLFLRRKEDPI</sequence>
<reference evidence="1" key="1">
    <citation type="submission" date="2018-05" db="EMBL/GenBank/DDBJ databases">
        <authorList>
            <person name="Lanie J.A."/>
            <person name="Ng W.-L."/>
            <person name="Kazmierczak K.M."/>
            <person name="Andrzejewski T.M."/>
            <person name="Davidsen T.M."/>
            <person name="Wayne K.J."/>
            <person name="Tettelin H."/>
            <person name="Glass J.I."/>
            <person name="Rusch D."/>
            <person name="Podicherti R."/>
            <person name="Tsui H.-C.T."/>
            <person name="Winkler M.E."/>
        </authorList>
    </citation>
    <scope>NUCLEOTIDE SEQUENCE</scope>
</reference>
<proteinExistence type="predicted"/>
<name>A0A382QBY3_9ZZZZ</name>
<organism evidence="1">
    <name type="scientific">marine metagenome</name>
    <dbReference type="NCBI Taxonomy" id="408172"/>
    <lineage>
        <taxon>unclassified sequences</taxon>
        <taxon>metagenomes</taxon>
        <taxon>ecological metagenomes</taxon>
    </lineage>
</organism>
<dbReference type="AlphaFoldDB" id="A0A382QBY3"/>
<feature type="non-terminal residue" evidence="1">
    <location>
        <position position="1"/>
    </location>
</feature>
<accession>A0A382QBY3</accession>
<gene>
    <name evidence="1" type="ORF">METZ01_LOCUS334916</name>
</gene>
<protein>
    <submittedName>
        <fullName evidence="1">Uncharacterized protein</fullName>
    </submittedName>
</protein>
<dbReference type="EMBL" id="UINC01112843">
    <property type="protein sequence ID" value="SVC82062.1"/>
    <property type="molecule type" value="Genomic_DNA"/>
</dbReference>